<feature type="compositionally biased region" description="Gly residues" evidence="12">
    <location>
        <begin position="691"/>
        <end position="723"/>
    </location>
</feature>
<dbReference type="Proteomes" id="UP000095280">
    <property type="component" value="Unplaced"/>
</dbReference>
<feature type="region of interest" description="Disordered" evidence="12">
    <location>
        <begin position="274"/>
        <end position="296"/>
    </location>
</feature>
<dbReference type="InterPro" id="IPR047187">
    <property type="entry name" value="SF1_C_Upf1"/>
</dbReference>
<dbReference type="Pfam" id="PF20173">
    <property type="entry name" value="ZnF_RZ-type"/>
    <property type="match status" value="1"/>
</dbReference>
<organism evidence="16 17">
    <name type="scientific">Macrostomum lignano</name>
    <dbReference type="NCBI Taxonomy" id="282301"/>
    <lineage>
        <taxon>Eukaryota</taxon>
        <taxon>Metazoa</taxon>
        <taxon>Spiralia</taxon>
        <taxon>Lophotrochozoa</taxon>
        <taxon>Platyhelminthes</taxon>
        <taxon>Rhabditophora</taxon>
        <taxon>Macrostomorpha</taxon>
        <taxon>Macrostomida</taxon>
        <taxon>Macrostomidae</taxon>
        <taxon>Macrostomum</taxon>
    </lineage>
</organism>
<evidence type="ECO:0000259" key="15">
    <source>
        <dbReference type="PROSITE" id="PS51981"/>
    </source>
</evidence>
<dbReference type="InterPro" id="IPR036397">
    <property type="entry name" value="RNaseH_sf"/>
</dbReference>
<dbReference type="InterPro" id="IPR017452">
    <property type="entry name" value="GPCR_Rhodpsn_7TM"/>
</dbReference>
<dbReference type="PRINTS" id="PR00237">
    <property type="entry name" value="GPCRRHODOPSN"/>
</dbReference>
<dbReference type="Gene3D" id="1.20.1070.10">
    <property type="entry name" value="Rhodopsin 7-helix transmembrane proteins"/>
    <property type="match status" value="1"/>
</dbReference>
<keyword evidence="11" id="KW-0175">Coiled coil</keyword>
<feature type="region of interest" description="Disordered" evidence="12">
    <location>
        <begin position="687"/>
        <end position="781"/>
    </location>
</feature>
<evidence type="ECO:0000313" key="16">
    <source>
        <dbReference type="Proteomes" id="UP000095280"/>
    </source>
</evidence>
<dbReference type="SUPFAM" id="SSF81321">
    <property type="entry name" value="Family A G protein-coupled receptor-like"/>
    <property type="match status" value="1"/>
</dbReference>
<accession>A0A1I8GLQ3</accession>
<dbReference type="InterPro" id="IPR041677">
    <property type="entry name" value="DNA2/NAM7_AAA_11"/>
</dbReference>
<dbReference type="InterPro" id="IPR045055">
    <property type="entry name" value="DNA2/NAM7-like"/>
</dbReference>
<evidence type="ECO:0000256" key="11">
    <source>
        <dbReference type="SAM" id="Coils"/>
    </source>
</evidence>
<dbReference type="InterPro" id="IPR041679">
    <property type="entry name" value="DNA2/NAM7-like_C"/>
</dbReference>
<dbReference type="Pfam" id="PF13087">
    <property type="entry name" value="AAA_12"/>
    <property type="match status" value="1"/>
</dbReference>
<feature type="compositionally biased region" description="Low complexity" evidence="12">
    <location>
        <begin position="274"/>
        <end position="285"/>
    </location>
</feature>
<feature type="region of interest" description="Disordered" evidence="12">
    <location>
        <begin position="500"/>
        <end position="539"/>
    </location>
</feature>
<feature type="transmembrane region" description="Helical" evidence="13">
    <location>
        <begin position="85"/>
        <end position="102"/>
    </location>
</feature>
<feature type="coiled-coil region" evidence="11">
    <location>
        <begin position="1592"/>
        <end position="1619"/>
    </location>
</feature>
<feature type="transmembrane region" description="Helical" evidence="13">
    <location>
        <begin position="234"/>
        <end position="258"/>
    </location>
</feature>
<dbReference type="CDD" id="cd14978">
    <property type="entry name" value="7tmA_FMRFamide_R-like"/>
    <property type="match status" value="1"/>
</dbReference>
<dbReference type="PROSITE" id="PS50262">
    <property type="entry name" value="G_PROTEIN_RECEP_F1_2"/>
    <property type="match status" value="1"/>
</dbReference>
<evidence type="ECO:0000256" key="6">
    <source>
        <dbReference type="ARBA" id="ARBA00022771"/>
    </source>
</evidence>
<dbReference type="GO" id="GO:0031048">
    <property type="term" value="P:regulatory ncRNA-mediated heterochromatin formation"/>
    <property type="evidence" value="ECO:0007669"/>
    <property type="project" value="TreeGrafter"/>
</dbReference>
<protein>
    <submittedName>
        <fullName evidence="17">G_PROTEIN_RECEP_F1_2 domain-containing protein</fullName>
    </submittedName>
</protein>
<feature type="coiled-coil region" evidence="11">
    <location>
        <begin position="2278"/>
        <end position="2305"/>
    </location>
</feature>
<dbReference type="PANTHER" id="PTHR10887:SF341">
    <property type="entry name" value="NFX1-TYPE ZINC FINGER-CONTAINING PROTEIN 1"/>
    <property type="match status" value="1"/>
</dbReference>
<evidence type="ECO:0000256" key="13">
    <source>
        <dbReference type="SAM" id="Phobius"/>
    </source>
</evidence>
<dbReference type="Gene3D" id="3.30.420.10">
    <property type="entry name" value="Ribonuclease H-like superfamily/Ribonuclease H"/>
    <property type="match status" value="1"/>
</dbReference>
<dbReference type="GO" id="GO:0031380">
    <property type="term" value="C:nuclear RNA-directed RNA polymerase complex"/>
    <property type="evidence" value="ECO:0007669"/>
    <property type="project" value="TreeGrafter"/>
</dbReference>
<feature type="region of interest" description="Disordered" evidence="12">
    <location>
        <begin position="2988"/>
        <end position="3024"/>
    </location>
</feature>
<sequence length="3396" mass="378034">VTRHNYAKFAAMGATISLDDLTRSCSNLSVSVPSVHLGLVQFQEIYGTVHGYVSVTLCLLGVVANVANIAVLTRKSLSVSSVNRILIAVAAADLFTMLTYFFQVAHFTLKNPTGRRGVPAELAEPHTQQYGWILYSLFTISLVLVLHTAACWLTVALAVFRYLYIAFPTTGARLASHRNVSICIAAICIACCLTSIPNYLVNAPRACRSPVTNATLYFIDAAQWVSDTLVLSNYWTIAILYKILPCLMLSAMTVLLIGQLSKSARRRRKLLNRNPAAAAASPSNNGVPAGRREQRADKRELRTTRMLLAIVIVFLITELPQGVMSLLCFVSDSFEDNVYTPLGDLLDLLSLINNSVNFVLYTSMSKQFRDTFSAIFLTWLPRNAEPAAPEAKHRSVAKQPEATEDYLGQDNTMEAEASHEEVPPAESLELTAMLHQFYNLTEAYFTSAFISNSSDFNQSGKVRLHTEARSPGATMPPLSLVSGLARCPVLTGWSGKATDAAAADDAAQPPPYQEAGASDNRGEQLPPPPTYRPKRGQTGGSLNVVELPFNLAGGAGRAAHRAAAVVNGATSDVVLGAEFCPIEQHRQEHARMGAGQADWGAAALAHSFGQTTAQVAGPAQPDAAAGREVLAAAAETGRPIARMIKLFRLVRCAHCDVHLTVHLHLLRLRLSQYRIGISVTAAIMSDRRQNRGGGDGGRGGRGRGGAGGSRGGGGGRGGRGGGAMSRHDRPEGDYVGGNFRAPMGASGSRTRGGGGRGASGGVSISSSGRGGQHFSNRGRVMRESELQQLELDVDRGKLKSNELLMRLVDERSGFENLIGSEIKSPQLFATVAQLSAKAVEEDFSPQLKIKLLTQLMHSKLFDDSLRIYLTQLPLLLSRNEQEWQTVGFVLQIQDACFETTPQEAYNRLQAPILVVRANLKAMRSLVTCPSFIDEKLDDLSDKLEEMTAKQLSMQLPPDALEAAARAERFQQPPQDFRELTIIPTREDLAADFKNVFLQANRVKGSYPSAEVYLDTQFRLMREDLVEPLRRGLAELRKDPVGRRRIADIRVYNNVKVRNVFYCSNDGISYAVQLDTESPNFRRTNWSVSKRLIYGSLVCLSCDSFQTLYFATVQDRRSAQFEHEGILKVLWVNQPDEWLAFSNKFVMIETTAFFESYRHVLETLKDMDPARVPFSRYLVECQTKVRPPQYLQFNATITYDFRPIMPETAHHHENLGKVHIQEDQEWPTMESIQLDDSQYAALKTALRNELAIIQGPPGTGKTHLGLRIAQMLVHNIQSRRPNFGPILLVCYTNHALDQFLEGILGFVQAEDAVRVGGRCQSAKLEGCLLYRKRRTDRIVYDLRTKLHGIEDKLGRMCIDLDLPFRRLIKFHLLYDFILPEHLASLEEHAPEHIRLSAMESAARRRHRAEASDLDRLSELFNLWILSVGVVAIEEVELSLDEALAAEDENIDLIEEFIFQEAYEAAARIVSGDDRDDDNENDDNVRGEGDFEFDVRDASHGLLSDRPGRREEMEHSIRAEVEREKAVDIGNCVLVDQDGFQTVFDQRRQNRQIEHQLQIQEAMPEQEAREIVHIWSLDENSRWQLYRRWRKLYLLQQGEKIEQLKREYNQVRAQLTEAVYECDRRVFEASRLVAMTTTGAARYRRVLRQVQPKIVIVEEAAEVLESHVLASLSPGCQHLVLIGDHKQLKPNPAVYELAKKYNLDVSLFERLVNNRVHYDTLVYQHRMRPEIAKLMQHIYPGLQDHVSVLTYPDVMGMSSNLFFMNHKQHEDYFESEMVVQLACHLVKQGYSQSQITVLTLYSGQLLSIKRLIPKFPLMRGVRVCVCDNYQGEENDIIILSLVRSNDDFDIGFLKTENRVCVALSRAKRGLYAVGNFDLLAESSRLWRRMVDTVAHEPGCYGDALRLACQNHPDEPSIEIREPADFRKSPEGGCNKPCGQRMPCGHVCKKACHPTDKEHAEVICKMPCPKSCSKGHPCPKRCHEQCKCTVREPKRIPKCGHTQMVECWMPAEKFTCQEPCTLVLDCGHLCSRKCGEPHSYQCLARVERRLPCQHMASIACSENSELFSRCQQPCGAELACGHRCKGRCGLCNQGRLHVPCREPCERVLVCGHVCRSSTCHQACPPCQQECLNACRHNKCRMLCGDACVPCNQPCDNRCPHGRCTRKCHERCDRDPCNEPCSFKPKNNACKVCKTGILECIGLCGERSHLIVCRCCGTDQKFRDIFFGTEDEPDAKFIRLDTCGHVFEVTGLDHWMKTPSPQNEIVRKLCPLCKTPIMRASCQRYRREVADVEADIEQVRDRIAQQQLDLRTALRGLPSTVEAEREKMLSDAEVLAASTEFANWMAHSLRKNELNRCGMSYKKERYGEAAQLQELRRLQLLTQLLQQLSKISSTDWFKEVNAQPVRHPETADFNDLPQLQRTRPLEFASIRMSIDSIRLLSWLEATQPLSEYSVQQAEDELFRLRALAHFAHLHHQLRGCTGLDEETQQAADKAMEKLDKLLKALTDGSRFNETRQKLATEIADQINELVKSVVRVTRLERQMIVKAMQLPSGHWFKCPRGHVYAIGDCGGANEVAACPECGATIGGENHQLAAGNAHAPEMDGSEHPAWSEAANQMMGNLQLPILSFTRSNGHRRQPEPKSLNLKVGLRQAIETEDDGQLRRGLGHTVWCAKSGTSAGVLLGWRRRGGRWPPRRLRGPRSHGRRRGQRPLLNRRRRQAASGGGRRRVAVIVGKVALASGYLQHGVNAELSIRAAELLLNVPAKVQNKSGAQASLRPAKAPLSALLIVGHVTNHFVPDAADGSQLGRDHRTVKKFLADVTKSRQRTRKTSVRGISNRKLREIKREILKHPLATSKFIFEQVDLGHVPRTTRCRTLASIAQCRKAVAKPMLTSRHRQLRLSWAQKYLKADFSSVIFTDETRATLDGPDGWARGWMVGDEVSGQRVRRQQGGGGIMIWAGIVNDTIIGPFRVPDGVKVTESQKSTLSKYQIPRIPPEQQHPLSPPSPPPCHQSGRQPVVGPGLRNSQSAASETLHQVELPAAASPGPAGQPQPEPRPVELRIARWRPDAPRRSLPAALRAFSPGRDRSAPDRCAGSARIRPPCPALLGPRRLRTPTGAARTELTDCAAPLMTGTALTGLRTAATLAEGGEIGRSQLFPQLFLLCFELCHCRSHHFLLLLLRLRANSCLHGNGLLALIIQSEFGPFAAQTGLVAGLLQLDELLLQLGYFLPLLLVQVLAAEQLGLGIREQATLLSLSVEAPTPGMLVLVASRPPSVAPAVPAAGDLSEVGRSRSAVSYIASCSRRSAISSWRAEFISSVMDLARSRWASWCRRLPTISESAPQQVLAALLSLMKLLGHGGHLFVGVNNLLALLGAQLGWALAASRSACRCSASDWSRSIRSFR</sequence>
<evidence type="ECO:0000259" key="14">
    <source>
        <dbReference type="PROSITE" id="PS50262"/>
    </source>
</evidence>
<name>A0A1I8GLQ3_9PLAT</name>
<evidence type="ECO:0000256" key="5">
    <source>
        <dbReference type="ARBA" id="ARBA00022723"/>
    </source>
</evidence>
<keyword evidence="7" id="KW-0862">Zinc</keyword>
<feature type="domain" description="G-protein coupled receptors family 1 profile" evidence="14">
    <location>
        <begin position="64"/>
        <end position="361"/>
    </location>
</feature>
<evidence type="ECO:0000256" key="2">
    <source>
        <dbReference type="ARBA" id="ARBA00004496"/>
    </source>
</evidence>
<keyword evidence="8" id="KW-0391">Immunity</keyword>
<comment type="subcellular location">
    <subcellularLocation>
        <location evidence="2">Cytoplasm</location>
    </subcellularLocation>
    <subcellularLocation>
        <location evidence="1">Membrane</location>
    </subcellularLocation>
</comment>
<dbReference type="InterPro" id="IPR057373">
    <property type="entry name" value="ZNFX1"/>
</dbReference>
<dbReference type="CDD" id="cd18808">
    <property type="entry name" value="SF1_C_Upf1"/>
    <property type="match status" value="1"/>
</dbReference>
<feature type="region of interest" description="Disordered" evidence="12">
    <location>
        <begin position="3070"/>
        <end position="3091"/>
    </location>
</feature>
<dbReference type="Pfam" id="PF25396">
    <property type="entry name" value="ZNFX1"/>
    <property type="match status" value="1"/>
</dbReference>
<dbReference type="InterPro" id="IPR000276">
    <property type="entry name" value="GPCR_Rhodpsn"/>
</dbReference>
<dbReference type="GO" id="GO:0003676">
    <property type="term" value="F:nucleic acid binding"/>
    <property type="evidence" value="ECO:0007669"/>
    <property type="project" value="InterPro"/>
</dbReference>
<dbReference type="Pfam" id="PF13086">
    <property type="entry name" value="AAA_11"/>
    <property type="match status" value="2"/>
</dbReference>
<feature type="transmembrane region" description="Helical" evidence="13">
    <location>
        <begin position="52"/>
        <end position="73"/>
    </location>
</feature>
<keyword evidence="10 13" id="KW-0472">Membrane</keyword>
<evidence type="ECO:0000256" key="12">
    <source>
        <dbReference type="SAM" id="MobiDB-lite"/>
    </source>
</evidence>
<feature type="transmembrane region" description="Helical" evidence="13">
    <location>
        <begin position="307"/>
        <end position="327"/>
    </location>
</feature>
<evidence type="ECO:0000256" key="10">
    <source>
        <dbReference type="ARBA" id="ARBA00023136"/>
    </source>
</evidence>
<dbReference type="CDD" id="cd17936">
    <property type="entry name" value="EEXXEc_NFX1"/>
    <property type="match status" value="1"/>
</dbReference>
<evidence type="ECO:0000256" key="8">
    <source>
        <dbReference type="ARBA" id="ARBA00022859"/>
    </source>
</evidence>
<evidence type="ECO:0000256" key="3">
    <source>
        <dbReference type="ARBA" id="ARBA00022490"/>
    </source>
</evidence>
<dbReference type="Pfam" id="PF10324">
    <property type="entry name" value="7TM_GPCR_Srw"/>
    <property type="match status" value="1"/>
</dbReference>
<feature type="transmembrane region" description="Helical" evidence="13">
    <location>
        <begin position="132"/>
        <end position="160"/>
    </location>
</feature>
<feature type="region of interest" description="Disordered" evidence="12">
    <location>
        <begin position="2685"/>
        <end position="2720"/>
    </location>
</feature>
<dbReference type="GO" id="GO:0008270">
    <property type="term" value="F:zinc ion binding"/>
    <property type="evidence" value="ECO:0007669"/>
    <property type="project" value="UniProtKB-KW"/>
</dbReference>
<keyword evidence="6" id="KW-0863">Zinc-finger</keyword>
<dbReference type="InterPro" id="IPR046439">
    <property type="entry name" value="ZF_RZ_dom"/>
</dbReference>
<proteinExistence type="predicted"/>
<dbReference type="PROSITE" id="PS51981">
    <property type="entry name" value="ZF_RZ"/>
    <property type="match status" value="1"/>
</dbReference>
<dbReference type="GO" id="GO:0008528">
    <property type="term" value="F:G protein-coupled peptide receptor activity"/>
    <property type="evidence" value="ECO:0007669"/>
    <property type="project" value="InterPro"/>
</dbReference>
<evidence type="ECO:0000256" key="7">
    <source>
        <dbReference type="ARBA" id="ARBA00022833"/>
    </source>
</evidence>
<evidence type="ECO:0000256" key="1">
    <source>
        <dbReference type="ARBA" id="ARBA00004370"/>
    </source>
</evidence>
<dbReference type="CDD" id="cd06008">
    <property type="entry name" value="NF-X1-zinc-finger"/>
    <property type="match status" value="4"/>
</dbReference>
<dbReference type="WBParaSite" id="maker-uti_cns_0002422-snap-gene-0.4-mRNA-1">
    <property type="protein sequence ID" value="maker-uti_cns_0002422-snap-gene-0.4-mRNA-1"/>
    <property type="gene ID" value="maker-uti_cns_0002422-snap-gene-0.4"/>
</dbReference>
<feature type="transmembrane region" description="Helical" evidence="13">
    <location>
        <begin position="180"/>
        <end position="200"/>
    </location>
</feature>
<keyword evidence="4 13" id="KW-0812">Transmembrane</keyword>
<evidence type="ECO:0000313" key="17">
    <source>
        <dbReference type="WBParaSite" id="maker-uti_cns_0002422-snap-gene-0.4-mRNA-1"/>
    </source>
</evidence>
<dbReference type="GO" id="GO:0002376">
    <property type="term" value="P:immune system process"/>
    <property type="evidence" value="ECO:0007669"/>
    <property type="project" value="UniProtKB-KW"/>
</dbReference>
<evidence type="ECO:0000256" key="9">
    <source>
        <dbReference type="ARBA" id="ARBA00022989"/>
    </source>
</evidence>
<keyword evidence="3" id="KW-0963">Cytoplasm</keyword>
<feature type="compositionally biased region" description="Gly residues" evidence="12">
    <location>
        <begin position="750"/>
        <end position="760"/>
    </location>
</feature>
<keyword evidence="16" id="KW-1185">Reference proteome</keyword>
<dbReference type="PANTHER" id="PTHR10887">
    <property type="entry name" value="DNA2/NAM7 HELICASE FAMILY"/>
    <property type="match status" value="1"/>
</dbReference>
<feature type="region of interest" description="Disordered" evidence="12">
    <location>
        <begin position="1468"/>
        <end position="1488"/>
    </location>
</feature>
<reference evidence="17" key="1">
    <citation type="submission" date="2016-11" db="UniProtKB">
        <authorList>
            <consortium name="WormBaseParasite"/>
        </authorList>
    </citation>
    <scope>IDENTIFICATION</scope>
</reference>
<dbReference type="InterPro" id="IPR027417">
    <property type="entry name" value="P-loop_NTPase"/>
</dbReference>
<evidence type="ECO:0000256" key="4">
    <source>
        <dbReference type="ARBA" id="ARBA00022692"/>
    </source>
</evidence>
<dbReference type="GO" id="GO:0004386">
    <property type="term" value="F:helicase activity"/>
    <property type="evidence" value="ECO:0007669"/>
    <property type="project" value="InterPro"/>
</dbReference>
<dbReference type="GO" id="GO:0005737">
    <property type="term" value="C:cytoplasm"/>
    <property type="evidence" value="ECO:0007669"/>
    <property type="project" value="UniProtKB-SubCell"/>
</dbReference>
<dbReference type="SUPFAM" id="SSF52540">
    <property type="entry name" value="P-loop containing nucleoside triphosphate hydrolases"/>
    <property type="match status" value="1"/>
</dbReference>
<dbReference type="InterPro" id="IPR019427">
    <property type="entry name" value="7TM_GPCR_serpentine_rcpt_Srw"/>
</dbReference>
<dbReference type="GO" id="GO:0016020">
    <property type="term" value="C:membrane"/>
    <property type="evidence" value="ECO:0007669"/>
    <property type="project" value="UniProtKB-SubCell"/>
</dbReference>
<keyword evidence="9 13" id="KW-1133">Transmembrane helix</keyword>
<dbReference type="Gene3D" id="3.40.50.300">
    <property type="entry name" value="P-loop containing nucleotide triphosphate hydrolases"/>
    <property type="match status" value="3"/>
</dbReference>
<feature type="domain" description="RZ-type" evidence="15">
    <location>
        <begin position="2532"/>
        <end position="2603"/>
    </location>
</feature>
<keyword evidence="5" id="KW-0479">Metal-binding</keyword>